<reference evidence="1" key="1">
    <citation type="journal article" date="2015" name="Nature">
        <title>Complex archaea that bridge the gap between prokaryotes and eukaryotes.</title>
        <authorList>
            <person name="Spang A."/>
            <person name="Saw J.H."/>
            <person name="Jorgensen S.L."/>
            <person name="Zaremba-Niedzwiedzka K."/>
            <person name="Martijn J."/>
            <person name="Lind A.E."/>
            <person name="van Eijk R."/>
            <person name="Schleper C."/>
            <person name="Guy L."/>
            <person name="Ettema T.J."/>
        </authorList>
    </citation>
    <scope>NUCLEOTIDE SEQUENCE</scope>
</reference>
<accession>A0A0F9QTD0</accession>
<comment type="caution">
    <text evidence="1">The sequence shown here is derived from an EMBL/GenBank/DDBJ whole genome shotgun (WGS) entry which is preliminary data.</text>
</comment>
<evidence type="ECO:0000313" key="1">
    <source>
        <dbReference type="EMBL" id="KKN16346.1"/>
    </source>
</evidence>
<name>A0A0F9QTD0_9ZZZZ</name>
<protein>
    <submittedName>
        <fullName evidence="1">Uncharacterized protein</fullName>
    </submittedName>
</protein>
<gene>
    <name evidence="1" type="ORF">LCGC14_0976750</name>
</gene>
<sequence length="50" mass="5751">MVGRYPVKSFIYNDLSYFADPARQVLVSLPSLKRKMYSIHIGGFASKERI</sequence>
<dbReference type="EMBL" id="LAZR01003621">
    <property type="protein sequence ID" value="KKN16346.1"/>
    <property type="molecule type" value="Genomic_DNA"/>
</dbReference>
<dbReference type="AlphaFoldDB" id="A0A0F9QTD0"/>
<proteinExistence type="predicted"/>
<organism evidence="1">
    <name type="scientific">marine sediment metagenome</name>
    <dbReference type="NCBI Taxonomy" id="412755"/>
    <lineage>
        <taxon>unclassified sequences</taxon>
        <taxon>metagenomes</taxon>
        <taxon>ecological metagenomes</taxon>
    </lineage>
</organism>